<accession>A0ABU8T3N6</accession>
<name>A0ABU8T3N6_9PSEU</name>
<dbReference type="RefSeq" id="WP_340286951.1">
    <property type="nucleotide sequence ID" value="NZ_JBBJUP010000004.1"/>
</dbReference>
<keyword evidence="3" id="KW-1185">Reference proteome</keyword>
<protein>
    <submittedName>
        <fullName evidence="2">Uncharacterized protein</fullName>
    </submittedName>
</protein>
<feature type="compositionally biased region" description="Polar residues" evidence="1">
    <location>
        <begin position="1"/>
        <end position="10"/>
    </location>
</feature>
<evidence type="ECO:0000313" key="2">
    <source>
        <dbReference type="EMBL" id="MEJ8278546.1"/>
    </source>
</evidence>
<sequence>MSESSAQHANPSWPHPESEAARHDGRYTPVARTGQRGHRPEDPAAAMRD</sequence>
<comment type="caution">
    <text evidence="2">The sequence shown here is derived from an EMBL/GenBank/DDBJ whole genome shotgun (WGS) entry which is preliminary data.</text>
</comment>
<dbReference type="EMBL" id="JBBJUP010000004">
    <property type="protein sequence ID" value="MEJ8278546.1"/>
    <property type="molecule type" value="Genomic_DNA"/>
</dbReference>
<feature type="compositionally biased region" description="Basic and acidic residues" evidence="1">
    <location>
        <begin position="38"/>
        <end position="49"/>
    </location>
</feature>
<dbReference type="Proteomes" id="UP001364211">
    <property type="component" value="Unassembled WGS sequence"/>
</dbReference>
<evidence type="ECO:0000256" key="1">
    <source>
        <dbReference type="SAM" id="MobiDB-lite"/>
    </source>
</evidence>
<feature type="compositionally biased region" description="Basic and acidic residues" evidence="1">
    <location>
        <begin position="16"/>
        <end position="26"/>
    </location>
</feature>
<proteinExistence type="predicted"/>
<reference evidence="2 3" key="1">
    <citation type="submission" date="2024-03" db="EMBL/GenBank/DDBJ databases">
        <title>Draft genome sequence of Pseudonocardia sp. DW16-2.</title>
        <authorList>
            <person name="Duangmal K."/>
        </authorList>
    </citation>
    <scope>NUCLEOTIDE SEQUENCE [LARGE SCALE GENOMIC DNA]</scope>
    <source>
        <strain evidence="2 3">DW16-2</strain>
    </source>
</reference>
<gene>
    <name evidence="2" type="ORF">WJX68_06355</name>
</gene>
<evidence type="ECO:0000313" key="3">
    <source>
        <dbReference type="Proteomes" id="UP001364211"/>
    </source>
</evidence>
<organism evidence="2 3">
    <name type="scientific">Pseudonocardia spirodelae</name>
    <dbReference type="NCBI Taxonomy" id="3133431"/>
    <lineage>
        <taxon>Bacteria</taxon>
        <taxon>Bacillati</taxon>
        <taxon>Actinomycetota</taxon>
        <taxon>Actinomycetes</taxon>
        <taxon>Pseudonocardiales</taxon>
        <taxon>Pseudonocardiaceae</taxon>
        <taxon>Pseudonocardia</taxon>
    </lineage>
</organism>
<feature type="region of interest" description="Disordered" evidence="1">
    <location>
        <begin position="1"/>
        <end position="49"/>
    </location>
</feature>